<dbReference type="Proteomes" id="UP000050795">
    <property type="component" value="Unassembled WGS sequence"/>
</dbReference>
<feature type="chain" id="PRO_5041701598" evidence="1">
    <location>
        <begin position="21"/>
        <end position="85"/>
    </location>
</feature>
<dbReference type="WBParaSite" id="TREG1_59480.1">
    <property type="protein sequence ID" value="TREG1_59480.1"/>
    <property type="gene ID" value="TREG1_59480"/>
</dbReference>
<keyword evidence="1" id="KW-0732">Signal</keyword>
<name>A0AA85JXM6_TRIRE</name>
<proteinExistence type="predicted"/>
<dbReference type="AlphaFoldDB" id="A0AA85JXM6"/>
<evidence type="ECO:0000256" key="1">
    <source>
        <dbReference type="SAM" id="SignalP"/>
    </source>
</evidence>
<evidence type="ECO:0000313" key="2">
    <source>
        <dbReference type="Proteomes" id="UP000050795"/>
    </source>
</evidence>
<evidence type="ECO:0000313" key="3">
    <source>
        <dbReference type="WBParaSite" id="TREG1_59480.1"/>
    </source>
</evidence>
<keyword evidence="2" id="KW-1185">Reference proteome</keyword>
<protein>
    <submittedName>
        <fullName evidence="3">Uncharacterized protein</fullName>
    </submittedName>
</protein>
<reference evidence="3" key="2">
    <citation type="submission" date="2023-11" db="UniProtKB">
        <authorList>
            <consortium name="WormBaseParasite"/>
        </authorList>
    </citation>
    <scope>IDENTIFICATION</scope>
</reference>
<organism evidence="2 3">
    <name type="scientific">Trichobilharzia regenti</name>
    <name type="common">Nasal bird schistosome</name>
    <dbReference type="NCBI Taxonomy" id="157069"/>
    <lineage>
        <taxon>Eukaryota</taxon>
        <taxon>Metazoa</taxon>
        <taxon>Spiralia</taxon>
        <taxon>Lophotrochozoa</taxon>
        <taxon>Platyhelminthes</taxon>
        <taxon>Trematoda</taxon>
        <taxon>Digenea</taxon>
        <taxon>Strigeidida</taxon>
        <taxon>Schistosomatoidea</taxon>
        <taxon>Schistosomatidae</taxon>
        <taxon>Trichobilharzia</taxon>
    </lineage>
</organism>
<reference evidence="2" key="1">
    <citation type="submission" date="2022-06" db="EMBL/GenBank/DDBJ databases">
        <authorList>
            <person name="Berger JAMES D."/>
            <person name="Berger JAMES D."/>
        </authorList>
    </citation>
    <scope>NUCLEOTIDE SEQUENCE [LARGE SCALE GENOMIC DNA]</scope>
</reference>
<accession>A0AA85JXM6</accession>
<sequence>MKLVLAVSMAICFLVMSNEAATDKTDNLQLLADAFAIRDNLRKCLAKSNGVVSNYFQEDGLGDALKDVLAIITRRLKSRSEKLCS</sequence>
<feature type="signal peptide" evidence="1">
    <location>
        <begin position="1"/>
        <end position="20"/>
    </location>
</feature>